<dbReference type="InterPro" id="IPR051321">
    <property type="entry name" value="PHA/PHB_synthase"/>
</dbReference>
<dbReference type="Pfam" id="PF07167">
    <property type="entry name" value="PhaC_N"/>
    <property type="match status" value="1"/>
</dbReference>
<dbReference type="InterPro" id="IPR010941">
    <property type="entry name" value="PhaC_N"/>
</dbReference>
<evidence type="ECO:0000256" key="5">
    <source>
        <dbReference type="SAM" id="MobiDB-lite"/>
    </source>
</evidence>
<feature type="compositionally biased region" description="Polar residues" evidence="5">
    <location>
        <begin position="1"/>
        <end position="12"/>
    </location>
</feature>
<evidence type="ECO:0000256" key="3">
    <source>
        <dbReference type="ARBA" id="ARBA00022679"/>
    </source>
</evidence>
<keyword evidence="3 7" id="KW-0808">Transferase</keyword>
<dbReference type="RefSeq" id="WP_205737836.1">
    <property type="nucleotide sequence ID" value="NZ_CP018632.1"/>
</dbReference>
<organism evidence="7 8">
    <name type="scientific">Granulosicoccus antarcticus IMCC3135</name>
    <dbReference type="NCBI Taxonomy" id="1192854"/>
    <lineage>
        <taxon>Bacteria</taxon>
        <taxon>Pseudomonadati</taxon>
        <taxon>Pseudomonadota</taxon>
        <taxon>Gammaproteobacteria</taxon>
        <taxon>Chromatiales</taxon>
        <taxon>Granulosicoccaceae</taxon>
        <taxon>Granulosicoccus</taxon>
    </lineage>
</organism>
<dbReference type="AlphaFoldDB" id="A0A2Z2NZX7"/>
<proteinExistence type="predicted"/>
<dbReference type="GO" id="GO:0005737">
    <property type="term" value="C:cytoplasm"/>
    <property type="evidence" value="ECO:0007669"/>
    <property type="project" value="UniProtKB-SubCell"/>
</dbReference>
<evidence type="ECO:0000256" key="2">
    <source>
        <dbReference type="ARBA" id="ARBA00022490"/>
    </source>
</evidence>
<dbReference type="Proteomes" id="UP000250079">
    <property type="component" value="Chromosome"/>
</dbReference>
<feature type="domain" description="Poly-beta-hydroxybutyrate polymerase N-terminal" evidence="6">
    <location>
        <begin position="111"/>
        <end position="281"/>
    </location>
</feature>
<dbReference type="EMBL" id="CP018632">
    <property type="protein sequence ID" value="ASJ76839.1"/>
    <property type="molecule type" value="Genomic_DNA"/>
</dbReference>
<dbReference type="GO" id="GO:0042619">
    <property type="term" value="P:poly-hydroxybutyrate biosynthetic process"/>
    <property type="evidence" value="ECO:0007669"/>
    <property type="project" value="InterPro"/>
</dbReference>
<evidence type="ECO:0000256" key="1">
    <source>
        <dbReference type="ARBA" id="ARBA00004496"/>
    </source>
</evidence>
<name>A0A2Z2NZX7_9GAMM</name>
<evidence type="ECO:0000256" key="4">
    <source>
        <dbReference type="ARBA" id="ARBA00023315"/>
    </source>
</evidence>
<protein>
    <submittedName>
        <fullName evidence="7">Poly-beta-hydroxybutyrate polymerase</fullName>
        <ecNumber evidence="7">2.3.1.-</ecNumber>
    </submittedName>
</protein>
<comment type="subcellular location">
    <subcellularLocation>
        <location evidence="1">Cytoplasm</location>
    </subcellularLocation>
</comment>
<accession>A0A2Z2NZX7</accession>
<evidence type="ECO:0000313" key="8">
    <source>
        <dbReference type="Proteomes" id="UP000250079"/>
    </source>
</evidence>
<dbReference type="PANTHER" id="PTHR36837">
    <property type="entry name" value="POLY(3-HYDROXYALKANOATE) POLYMERASE SUBUNIT PHAC"/>
    <property type="match status" value="1"/>
</dbReference>
<keyword evidence="2" id="KW-0963">Cytoplasm</keyword>
<dbReference type="Gene3D" id="3.40.50.1820">
    <property type="entry name" value="alpha/beta hydrolase"/>
    <property type="match status" value="1"/>
</dbReference>
<keyword evidence="4 7" id="KW-0012">Acyltransferase</keyword>
<dbReference type="EC" id="2.3.1.-" evidence="7"/>
<evidence type="ECO:0000259" key="6">
    <source>
        <dbReference type="Pfam" id="PF07167"/>
    </source>
</evidence>
<dbReference type="SUPFAM" id="SSF53474">
    <property type="entry name" value="alpha/beta-Hydrolases"/>
    <property type="match status" value="1"/>
</dbReference>
<reference evidence="7 8" key="1">
    <citation type="submission" date="2016-12" db="EMBL/GenBank/DDBJ databases">
        <authorList>
            <person name="Song W.-J."/>
            <person name="Kurnit D.M."/>
        </authorList>
    </citation>
    <scope>NUCLEOTIDE SEQUENCE [LARGE SCALE GENOMIC DNA]</scope>
    <source>
        <strain evidence="7 8">IMCC3135</strain>
    </source>
</reference>
<dbReference type="InterPro" id="IPR010963">
    <property type="entry name" value="PHA_synth_I"/>
</dbReference>
<evidence type="ECO:0000313" key="7">
    <source>
        <dbReference type="EMBL" id="ASJ76839.1"/>
    </source>
</evidence>
<dbReference type="InterPro" id="IPR029058">
    <property type="entry name" value="AB_hydrolase_fold"/>
</dbReference>
<dbReference type="NCBIfam" id="TIGR01838">
    <property type="entry name" value="PHA_synth_I"/>
    <property type="match status" value="1"/>
</dbReference>
<gene>
    <name evidence="7" type="primary">phbC_3</name>
    <name evidence="7" type="ORF">IMCC3135_33995</name>
</gene>
<sequence>MTNSPESPNNQPKPEAVLQQMSEVAQQTQRVLEAFWKQQAEESASGGFSVSDTSSINTAFLDWSTKLMQDPGKLMESQFQFWQEQMNVWQSFATRAAGGESQTAVQPEPGDRRFKDPAWSEDVVCDYLKQSYLVSAKWLQGMANEADDLDPKEQERVDFYTRQFISAVSPSNFALTNPAALKKAKETGGQSLVDGLKHMLGDLEKGRGKLKISMTDEAAFEVGKNVATTPGQVVYQNDLMQLIQYTPTTEKVFKKPLLLVPPWINKFYILDLQPKNSFIKHAVDQGHTVFIVSWVNPDESLAHKSFDDYMMDGPLAALEAIKQATGEESVNMLGFCIGGILVSSTLAYLAANGQAKRVTSATFLTSLFDFKETGEVSVFIDDEQVAQIEKHVSEKGYLEGSHMANMFSMMRENDLIWSFVVSNYLLGREPMAFDLLYWNGDSTRLPATMLLFYLKEVYQQNLLREPGGISMAGTPIDLRLIKTPTYFLAAKDDHIAPWQSCYPGSQLLSGKNRFVLAASGHIAGVVNPPAANKYGHWTNSKLPEDSTEWLEHADWHEGSWWTDWYAWLARRSGTQVAARTPGSGKLKPIEDAPGSYVRVRVSD</sequence>
<keyword evidence="8" id="KW-1185">Reference proteome</keyword>
<dbReference type="PANTHER" id="PTHR36837:SF5">
    <property type="entry name" value="POLY-3-HYDROXYBUTYRATE SYNTHASE"/>
    <property type="match status" value="1"/>
</dbReference>
<dbReference type="GO" id="GO:0016746">
    <property type="term" value="F:acyltransferase activity"/>
    <property type="evidence" value="ECO:0007669"/>
    <property type="project" value="UniProtKB-KW"/>
</dbReference>
<feature type="region of interest" description="Disordered" evidence="5">
    <location>
        <begin position="1"/>
        <end position="23"/>
    </location>
</feature>
<dbReference type="KEGG" id="gai:IMCC3135_33995"/>